<dbReference type="AlphaFoldDB" id="A0A0L0CQM3"/>
<evidence type="ECO:0000313" key="2">
    <source>
        <dbReference type="EMBL" id="KNC34546.1"/>
    </source>
</evidence>
<dbReference type="STRING" id="7375.A0A0L0CQM3"/>
<sequence length="166" mass="18590">MVEKAAQDYSKILQSVSLDKEINPICMSIEDMLTRLDELESLLVNVKGENNVIMDQYTNSILAFTPQFEVLKQRIDQLEHFIEVVNNNVDEVEKSIDIAEAELNVTDYSLKGLLFKPLLAKAKSVSESNAQSPVEEPVVATNLKDGQFQAVPIFNTSDYFNTDATS</sequence>
<evidence type="ECO:0000256" key="1">
    <source>
        <dbReference type="SAM" id="Coils"/>
    </source>
</evidence>
<keyword evidence="1" id="KW-0175">Coiled coil</keyword>
<dbReference type="GO" id="GO:0031083">
    <property type="term" value="C:BLOC-1 complex"/>
    <property type="evidence" value="ECO:0007669"/>
    <property type="project" value="TreeGrafter"/>
</dbReference>
<dbReference type="EMBL" id="JRES01000052">
    <property type="protein sequence ID" value="KNC34546.1"/>
    <property type="molecule type" value="Genomic_DNA"/>
</dbReference>
<proteinExistence type="predicted"/>
<protein>
    <submittedName>
        <fullName evidence="2">Biogenesis of lysosome-related organelles complex 1 subunit 4</fullName>
    </submittedName>
</protein>
<dbReference type="Proteomes" id="UP000037069">
    <property type="component" value="Unassembled WGS sequence"/>
</dbReference>
<comment type="caution">
    <text evidence="2">The sequence shown here is derived from an EMBL/GenBank/DDBJ whole genome shotgun (WGS) entry which is preliminary data.</text>
</comment>
<reference evidence="2 3" key="1">
    <citation type="journal article" date="2015" name="Nat. Commun.">
        <title>Lucilia cuprina genome unlocks parasitic fly biology to underpin future interventions.</title>
        <authorList>
            <person name="Anstead C.A."/>
            <person name="Korhonen P.K."/>
            <person name="Young N.D."/>
            <person name="Hall R.S."/>
            <person name="Jex A.R."/>
            <person name="Murali S.C."/>
            <person name="Hughes D.S."/>
            <person name="Lee S.F."/>
            <person name="Perry T."/>
            <person name="Stroehlein A.J."/>
            <person name="Ansell B.R."/>
            <person name="Breugelmans B."/>
            <person name="Hofmann A."/>
            <person name="Qu J."/>
            <person name="Dugan S."/>
            <person name="Lee S.L."/>
            <person name="Chao H."/>
            <person name="Dinh H."/>
            <person name="Han Y."/>
            <person name="Doddapaneni H.V."/>
            <person name="Worley K.C."/>
            <person name="Muzny D.M."/>
            <person name="Ioannidis P."/>
            <person name="Waterhouse R.M."/>
            <person name="Zdobnov E.M."/>
            <person name="James P.J."/>
            <person name="Bagnall N.H."/>
            <person name="Kotze A.C."/>
            <person name="Gibbs R.A."/>
            <person name="Richards S."/>
            <person name="Batterham P."/>
            <person name="Gasser R.B."/>
        </authorList>
    </citation>
    <scope>NUCLEOTIDE SEQUENCE [LARGE SCALE GENOMIC DNA]</scope>
    <source>
        <strain evidence="2 3">LS</strain>
        <tissue evidence="2">Full body</tissue>
    </source>
</reference>
<gene>
    <name evidence="2" type="ORF">FF38_00524</name>
</gene>
<organism evidence="2 3">
    <name type="scientific">Lucilia cuprina</name>
    <name type="common">Green bottle fly</name>
    <name type="synonym">Australian sheep blowfly</name>
    <dbReference type="NCBI Taxonomy" id="7375"/>
    <lineage>
        <taxon>Eukaryota</taxon>
        <taxon>Metazoa</taxon>
        <taxon>Ecdysozoa</taxon>
        <taxon>Arthropoda</taxon>
        <taxon>Hexapoda</taxon>
        <taxon>Insecta</taxon>
        <taxon>Pterygota</taxon>
        <taxon>Neoptera</taxon>
        <taxon>Endopterygota</taxon>
        <taxon>Diptera</taxon>
        <taxon>Brachycera</taxon>
        <taxon>Muscomorpha</taxon>
        <taxon>Oestroidea</taxon>
        <taxon>Calliphoridae</taxon>
        <taxon>Luciliinae</taxon>
        <taxon>Lucilia</taxon>
    </lineage>
</organism>
<dbReference type="PANTHER" id="PTHR16230:SF3">
    <property type="entry name" value="BIOGENESIS OF LYSOSOMAL ORGANELLES COMPLEX-1, SUBUNIT 4, CAPPUCCINO"/>
    <property type="match status" value="1"/>
</dbReference>
<dbReference type="InterPro" id="IPR024857">
    <property type="entry name" value="Cappuccino"/>
</dbReference>
<dbReference type="OMA" id="CTNIDDM"/>
<dbReference type="OrthoDB" id="2372305at2759"/>
<feature type="coiled-coil region" evidence="1">
    <location>
        <begin position="75"/>
        <end position="102"/>
    </location>
</feature>
<dbReference type="PANTHER" id="PTHR16230">
    <property type="entry name" value="CAPPUCCINO"/>
    <property type="match status" value="1"/>
</dbReference>
<name>A0A0L0CQM3_LUCCU</name>
<dbReference type="Gene3D" id="1.20.5.340">
    <property type="match status" value="1"/>
</dbReference>
<accession>A0A0L0CQM3</accession>
<keyword evidence="3" id="KW-1185">Reference proteome</keyword>
<evidence type="ECO:0000313" key="3">
    <source>
        <dbReference type="Proteomes" id="UP000037069"/>
    </source>
</evidence>